<keyword evidence="7 14" id="KW-1000">Mitochondrion outer membrane</keyword>
<comment type="caution">
    <text evidence="18">The sequence shown here is derived from an EMBL/GenBank/DDBJ whole genome shotgun (WGS) entry which is preliminary data.</text>
</comment>
<comment type="subcellular location">
    <subcellularLocation>
        <location evidence="1 14">Mitochondrion outer membrane</location>
        <topology evidence="1 14">Single-pass type IV membrane protein</topology>
    </subcellularLocation>
</comment>
<evidence type="ECO:0000256" key="14">
    <source>
        <dbReference type="PIRNR" id="PIRNR037488"/>
    </source>
</evidence>
<dbReference type="InterPro" id="IPR052266">
    <property type="entry name" value="Miro-EF-hand_domain"/>
</dbReference>
<evidence type="ECO:0000256" key="3">
    <source>
        <dbReference type="ARBA" id="ARBA00022692"/>
    </source>
</evidence>
<dbReference type="GO" id="GO:0003924">
    <property type="term" value="F:GTPase activity"/>
    <property type="evidence" value="ECO:0007669"/>
    <property type="project" value="InterPro"/>
</dbReference>
<dbReference type="PIRSF" id="PIRSF037488">
    <property type="entry name" value="Mt_Rho_GTPase"/>
    <property type="match status" value="1"/>
</dbReference>
<evidence type="ECO:0000256" key="9">
    <source>
        <dbReference type="ARBA" id="ARBA00022837"/>
    </source>
</evidence>
<evidence type="ECO:0000256" key="10">
    <source>
        <dbReference type="ARBA" id="ARBA00022989"/>
    </source>
</evidence>
<keyword evidence="10 15" id="KW-1133">Transmembrane helix</keyword>
<evidence type="ECO:0000256" key="4">
    <source>
        <dbReference type="ARBA" id="ARBA00022723"/>
    </source>
</evidence>
<dbReference type="InterPro" id="IPR011992">
    <property type="entry name" value="EF-hand-dom_pair"/>
</dbReference>
<keyword evidence="13 14" id="KW-0472">Membrane</keyword>
<feature type="domain" description="EF-hand" evidence="16">
    <location>
        <begin position="262"/>
        <end position="297"/>
    </location>
</feature>
<evidence type="ECO:0000256" key="6">
    <source>
        <dbReference type="ARBA" id="ARBA00022741"/>
    </source>
</evidence>
<proteinExistence type="inferred from homology"/>
<comment type="similarity">
    <text evidence="2 14">Belongs to the mitochondrial Rho GTPase family.</text>
</comment>
<keyword evidence="8 14" id="KW-0378">Hydrolase</keyword>
<evidence type="ECO:0000256" key="5">
    <source>
        <dbReference type="ARBA" id="ARBA00022737"/>
    </source>
</evidence>
<evidence type="ECO:0000313" key="18">
    <source>
        <dbReference type="EMBL" id="CAA7015830.1"/>
    </source>
</evidence>
<evidence type="ECO:0000259" key="16">
    <source>
        <dbReference type="PROSITE" id="PS50222"/>
    </source>
</evidence>
<dbReference type="CDD" id="cd01892">
    <property type="entry name" value="Miro2"/>
    <property type="match status" value="1"/>
</dbReference>
<dbReference type="InterPro" id="IPR018247">
    <property type="entry name" value="EF_Hand_1_Ca_BS"/>
</dbReference>
<organism evidence="18 19">
    <name type="scientific">Microthlaspi erraticum</name>
    <dbReference type="NCBI Taxonomy" id="1685480"/>
    <lineage>
        <taxon>Eukaryota</taxon>
        <taxon>Viridiplantae</taxon>
        <taxon>Streptophyta</taxon>
        <taxon>Embryophyta</taxon>
        <taxon>Tracheophyta</taxon>
        <taxon>Spermatophyta</taxon>
        <taxon>Magnoliopsida</taxon>
        <taxon>eudicotyledons</taxon>
        <taxon>Gunneridae</taxon>
        <taxon>Pentapetalae</taxon>
        <taxon>rosids</taxon>
        <taxon>malvids</taxon>
        <taxon>Brassicales</taxon>
        <taxon>Brassicaceae</taxon>
        <taxon>Coluteocarpeae</taxon>
        <taxon>Microthlaspi</taxon>
    </lineage>
</organism>
<dbReference type="Gene3D" id="1.10.238.10">
    <property type="entry name" value="EF-hand"/>
    <property type="match status" value="2"/>
</dbReference>
<dbReference type="PROSITE" id="PS51423">
    <property type="entry name" value="MIRO"/>
    <property type="match status" value="2"/>
</dbReference>
<evidence type="ECO:0000256" key="1">
    <source>
        <dbReference type="ARBA" id="ARBA00004200"/>
    </source>
</evidence>
<evidence type="ECO:0000256" key="13">
    <source>
        <dbReference type="ARBA" id="ARBA00023136"/>
    </source>
</evidence>
<dbReference type="GO" id="GO:0005525">
    <property type="term" value="F:GTP binding"/>
    <property type="evidence" value="ECO:0007669"/>
    <property type="project" value="UniProtKB-KW"/>
</dbReference>
<gene>
    <name evidence="18" type="ORF">MERR_LOCUS3065</name>
</gene>
<dbReference type="FunFam" id="3.40.50.300:FF:000553">
    <property type="entry name" value="Mitochondrial Rho GTPase"/>
    <property type="match status" value="1"/>
</dbReference>
<dbReference type="GO" id="GO:0007005">
    <property type="term" value="P:mitochondrion organization"/>
    <property type="evidence" value="ECO:0007669"/>
    <property type="project" value="InterPro"/>
</dbReference>
<evidence type="ECO:0000256" key="2">
    <source>
        <dbReference type="ARBA" id="ARBA00007981"/>
    </source>
</evidence>
<keyword evidence="11 14" id="KW-0496">Mitochondrion</keyword>
<keyword evidence="6 14" id="KW-0547">Nucleotide-binding</keyword>
<dbReference type="Proteomes" id="UP000467841">
    <property type="component" value="Unassembled WGS sequence"/>
</dbReference>
<dbReference type="PANTHER" id="PTHR46819:SF1">
    <property type="entry name" value="EF-HAND CALCIUM-BINDING DOMAIN-CONTAINING PROTEIN 7"/>
    <property type="match status" value="1"/>
</dbReference>
<dbReference type="InterPro" id="IPR013567">
    <property type="entry name" value="EF_hand_assoc_2"/>
</dbReference>
<dbReference type="GO" id="GO:0005509">
    <property type="term" value="F:calcium ion binding"/>
    <property type="evidence" value="ECO:0007669"/>
    <property type="project" value="InterPro"/>
</dbReference>
<dbReference type="InterPro" id="IPR002048">
    <property type="entry name" value="EF_hand_dom"/>
</dbReference>
<evidence type="ECO:0000256" key="12">
    <source>
        <dbReference type="ARBA" id="ARBA00023134"/>
    </source>
</evidence>
<keyword evidence="9 14" id="KW-0106">Calcium</keyword>
<dbReference type="PROSITE" id="PS50222">
    <property type="entry name" value="EF_HAND_2"/>
    <property type="match status" value="1"/>
</dbReference>
<keyword evidence="12 14" id="KW-0342">GTP-binding</keyword>
<dbReference type="AlphaFoldDB" id="A0A6D2HKF5"/>
<evidence type="ECO:0000256" key="15">
    <source>
        <dbReference type="SAM" id="Phobius"/>
    </source>
</evidence>
<dbReference type="PANTHER" id="PTHR46819">
    <property type="entry name" value="EF-HAND CALCIUM-BINDING DOMAIN-CONTAINING PROTEIN 7"/>
    <property type="match status" value="1"/>
</dbReference>
<dbReference type="SUPFAM" id="SSF52540">
    <property type="entry name" value="P-loop containing nucleoside triphosphate hydrolases"/>
    <property type="match status" value="2"/>
</dbReference>
<keyword evidence="3 15" id="KW-0812">Transmembrane</keyword>
<dbReference type="Pfam" id="PF08355">
    <property type="entry name" value="EF_assoc_1"/>
    <property type="match status" value="1"/>
</dbReference>
<dbReference type="EMBL" id="CACVBM020000210">
    <property type="protein sequence ID" value="CAA7015830.1"/>
    <property type="molecule type" value="Genomic_DNA"/>
</dbReference>
<dbReference type="PROSITE" id="PS00018">
    <property type="entry name" value="EF_HAND_1"/>
    <property type="match status" value="1"/>
</dbReference>
<keyword evidence="4" id="KW-0479">Metal-binding</keyword>
<dbReference type="Pfam" id="PF00071">
    <property type="entry name" value="Ras"/>
    <property type="match status" value="1"/>
</dbReference>
<evidence type="ECO:0000256" key="7">
    <source>
        <dbReference type="ARBA" id="ARBA00022787"/>
    </source>
</evidence>
<sequence length="596" mass="67457">MMRIGVRDSRNSPKPIRIVVVGEKGTGKSSLIMAATTGSLHPNVPPLFPYTNLPAELFPDPVPAIIIDTSSRPEDKREILKEVKEADAIVLTLAFDRPETLDRLSEYWLPLFRELEVRVPIIAAGYKVDYNNEINIDEIMSPIMQEYREVETSIMWSSHEIIYVPWLVKCFNQELTPSQSEELRKFVQVRCPQGVNINRKGITIEGFLFLSTFLVEHGRIRTVWTILRKFGYNNDMRLVDDTIIPYSSFKRKPDQSVELTNKAISFLKNAFEVYDLDSNNNLGPYEMGYLFQAAPESPWNEAPYKNAVEETKDGELSLEAFLSLWQMMALIDPAKSLEYLVYAIFPHDPSSAIRVTRERSIDRKEQKSEREVVQCFVFGPNSSGKSALLNRFIGRSYDDDKNNGSTEERYAVNMVEKSGVIITAKTKKKTLVMKEIRFQEEDGFLLSNEALAACDVAIFLYDSSDESSWKRAIDLLADVATTSKDAGFEFPCLMVASKTDLDSFPMAIQESIRVTQDIGIEAPIPTSSKLGDFDYLFQKILTAAENPHLCIPKIESKRRRSRKLIKRSLTAVSIGTAAFVAGTASFRLYSARNQSS</sequence>
<dbReference type="SUPFAM" id="SSF47473">
    <property type="entry name" value="EF-hand"/>
    <property type="match status" value="1"/>
</dbReference>
<dbReference type="OrthoDB" id="10020961at2759"/>
<feature type="domain" description="Miro" evidence="17">
    <location>
        <begin position="13"/>
        <end position="180"/>
    </location>
</feature>
<dbReference type="InterPro" id="IPR027417">
    <property type="entry name" value="P-loop_NTPase"/>
</dbReference>
<dbReference type="InterPro" id="IPR013566">
    <property type="entry name" value="EF_hand_assoc_1"/>
</dbReference>
<protein>
    <recommendedName>
        <fullName evidence="14">Mitochondrial Rho GTPase</fullName>
        <ecNumber evidence="14">3.6.5.-</ecNumber>
    </recommendedName>
</protein>
<reference evidence="18" key="1">
    <citation type="submission" date="2020-01" db="EMBL/GenBank/DDBJ databases">
        <authorList>
            <person name="Mishra B."/>
        </authorList>
    </citation>
    <scope>NUCLEOTIDE SEQUENCE [LARGE SCALE GENOMIC DNA]</scope>
</reference>
<evidence type="ECO:0000256" key="11">
    <source>
        <dbReference type="ARBA" id="ARBA00023128"/>
    </source>
</evidence>
<keyword evidence="19" id="KW-1185">Reference proteome</keyword>
<evidence type="ECO:0000256" key="8">
    <source>
        <dbReference type="ARBA" id="ARBA00022801"/>
    </source>
</evidence>
<dbReference type="Gene3D" id="3.40.50.300">
    <property type="entry name" value="P-loop containing nucleotide triphosphate hydrolases"/>
    <property type="match status" value="2"/>
</dbReference>
<accession>A0A6D2HKF5</accession>
<keyword evidence="5" id="KW-0677">Repeat</keyword>
<evidence type="ECO:0000259" key="17">
    <source>
        <dbReference type="PROSITE" id="PS51423"/>
    </source>
</evidence>
<dbReference type="InterPro" id="IPR020860">
    <property type="entry name" value="MIRO_dom"/>
</dbReference>
<evidence type="ECO:0000313" key="19">
    <source>
        <dbReference type="Proteomes" id="UP000467841"/>
    </source>
</evidence>
<dbReference type="EC" id="3.6.5.-" evidence="14"/>
<dbReference type="InterPro" id="IPR001806">
    <property type="entry name" value="Small_GTPase"/>
</dbReference>
<dbReference type="InterPro" id="IPR021181">
    <property type="entry name" value="Miro"/>
</dbReference>
<dbReference type="GO" id="GO:0005741">
    <property type="term" value="C:mitochondrial outer membrane"/>
    <property type="evidence" value="ECO:0007669"/>
    <property type="project" value="UniProtKB-SubCell"/>
</dbReference>
<feature type="transmembrane region" description="Helical" evidence="15">
    <location>
        <begin position="568"/>
        <end position="589"/>
    </location>
</feature>
<feature type="domain" description="Miro" evidence="17">
    <location>
        <begin position="370"/>
        <end position="546"/>
    </location>
</feature>
<dbReference type="Pfam" id="PF08356">
    <property type="entry name" value="EF_assoc_2"/>
    <property type="match status" value="1"/>
</dbReference>
<name>A0A6D2HKF5_9BRAS</name>